<dbReference type="EMBL" id="CM039427">
    <property type="protein sequence ID" value="KAI4353503.1"/>
    <property type="molecule type" value="Genomic_DNA"/>
</dbReference>
<accession>A0ACB9PYD6</accession>
<keyword evidence="2" id="KW-1185">Reference proteome</keyword>
<protein>
    <submittedName>
        <fullName evidence="1">Uncharacterized protein</fullName>
    </submittedName>
</protein>
<evidence type="ECO:0000313" key="2">
    <source>
        <dbReference type="Proteomes" id="UP000828941"/>
    </source>
</evidence>
<name>A0ACB9PYD6_BAUVA</name>
<comment type="caution">
    <text evidence="1">The sequence shown here is derived from an EMBL/GenBank/DDBJ whole genome shotgun (WGS) entry which is preliminary data.</text>
</comment>
<organism evidence="1 2">
    <name type="scientific">Bauhinia variegata</name>
    <name type="common">Purple orchid tree</name>
    <name type="synonym">Phanera variegata</name>
    <dbReference type="NCBI Taxonomy" id="167791"/>
    <lineage>
        <taxon>Eukaryota</taxon>
        <taxon>Viridiplantae</taxon>
        <taxon>Streptophyta</taxon>
        <taxon>Embryophyta</taxon>
        <taxon>Tracheophyta</taxon>
        <taxon>Spermatophyta</taxon>
        <taxon>Magnoliopsida</taxon>
        <taxon>eudicotyledons</taxon>
        <taxon>Gunneridae</taxon>
        <taxon>Pentapetalae</taxon>
        <taxon>rosids</taxon>
        <taxon>fabids</taxon>
        <taxon>Fabales</taxon>
        <taxon>Fabaceae</taxon>
        <taxon>Cercidoideae</taxon>
        <taxon>Cercideae</taxon>
        <taxon>Bauhiniinae</taxon>
        <taxon>Bauhinia</taxon>
    </lineage>
</organism>
<dbReference type="Proteomes" id="UP000828941">
    <property type="component" value="Chromosome 2"/>
</dbReference>
<gene>
    <name evidence="1" type="ORF">L6164_002448</name>
</gene>
<proteinExistence type="predicted"/>
<reference evidence="1 2" key="1">
    <citation type="journal article" date="2022" name="DNA Res.">
        <title>Chromosomal-level genome assembly of the orchid tree Bauhinia variegata (Leguminosae; Cercidoideae) supports the allotetraploid origin hypothesis of Bauhinia.</title>
        <authorList>
            <person name="Zhong Y."/>
            <person name="Chen Y."/>
            <person name="Zheng D."/>
            <person name="Pang J."/>
            <person name="Liu Y."/>
            <person name="Luo S."/>
            <person name="Meng S."/>
            <person name="Qian L."/>
            <person name="Wei D."/>
            <person name="Dai S."/>
            <person name="Zhou R."/>
        </authorList>
    </citation>
    <scope>NUCLEOTIDE SEQUENCE [LARGE SCALE GENOMIC DNA]</scope>
    <source>
        <strain evidence="1">BV-YZ2020</strain>
    </source>
</reference>
<evidence type="ECO:0000313" key="1">
    <source>
        <dbReference type="EMBL" id="KAI4353503.1"/>
    </source>
</evidence>
<sequence>MENPTGNPSTENKMEIVNIQPPLPPGSPPEAIISPNFCAPYPIDLRIVRELITVRGGHFYVLDVNGKVVFQMRRNLFSIRECQILSDAGGNPIVSLHRKVLPHLS</sequence>